<name>A0A498R7V9_9FIRM</name>
<dbReference type="SMART" id="SM00347">
    <property type="entry name" value="HTH_MARR"/>
    <property type="match status" value="1"/>
</dbReference>
<accession>A0A498R7V9</accession>
<keyword evidence="3" id="KW-1185">Reference proteome</keyword>
<dbReference type="Proteomes" id="UP000277811">
    <property type="component" value="Unassembled WGS sequence"/>
</dbReference>
<feature type="domain" description="HTH marR-type" evidence="1">
    <location>
        <begin position="7"/>
        <end position="143"/>
    </location>
</feature>
<dbReference type="InterPro" id="IPR039422">
    <property type="entry name" value="MarR/SlyA-like"/>
</dbReference>
<dbReference type="PANTHER" id="PTHR33164:SF99">
    <property type="entry name" value="MARR FAMILY REGULATORY PROTEIN"/>
    <property type="match status" value="1"/>
</dbReference>
<dbReference type="InterPro" id="IPR011991">
    <property type="entry name" value="ArsR-like_HTH"/>
</dbReference>
<dbReference type="PANTHER" id="PTHR33164">
    <property type="entry name" value="TRANSCRIPTIONAL REGULATOR, MARR FAMILY"/>
    <property type="match status" value="1"/>
</dbReference>
<sequence>MHEDPAIQKLLENMLFLLRSMRRGMDPETAKDGFTIPQRIVMGLLLHYGELSVKELSQKVGLSHSTVSGIIDRLENKGLAIRIQHPQDRRITKVKLSGPVSDDWKNKLHQTMFSDFVSAFQKATPEEQTKILDGLAILRRLLETTENNKND</sequence>
<evidence type="ECO:0000313" key="3">
    <source>
        <dbReference type="Proteomes" id="UP000277811"/>
    </source>
</evidence>
<dbReference type="SUPFAM" id="SSF46785">
    <property type="entry name" value="Winged helix' DNA-binding domain"/>
    <property type="match status" value="1"/>
</dbReference>
<dbReference type="RefSeq" id="WP_122626229.1">
    <property type="nucleotide sequence ID" value="NZ_UPPP01000054.1"/>
</dbReference>
<protein>
    <recommendedName>
        <fullName evidence="1">HTH marR-type domain-containing protein</fullName>
    </recommendedName>
</protein>
<dbReference type="OrthoDB" id="49580at2"/>
<proteinExistence type="predicted"/>
<organism evidence="2 3">
    <name type="scientific">Lucifera butyrica</name>
    <dbReference type="NCBI Taxonomy" id="1351585"/>
    <lineage>
        <taxon>Bacteria</taxon>
        <taxon>Bacillati</taxon>
        <taxon>Bacillota</taxon>
        <taxon>Negativicutes</taxon>
        <taxon>Veillonellales</taxon>
        <taxon>Veillonellaceae</taxon>
        <taxon>Lucifera</taxon>
    </lineage>
</organism>
<reference evidence="2 3" key="1">
    <citation type="submission" date="2018-06" db="EMBL/GenBank/DDBJ databases">
        <authorList>
            <person name="Strepis N."/>
        </authorList>
    </citation>
    <scope>NUCLEOTIDE SEQUENCE [LARGE SCALE GENOMIC DNA]</scope>
    <source>
        <strain evidence="2">LUCI</strain>
    </source>
</reference>
<dbReference type="Pfam" id="PF01047">
    <property type="entry name" value="MarR"/>
    <property type="match status" value="1"/>
</dbReference>
<dbReference type="AlphaFoldDB" id="A0A498R7V9"/>
<dbReference type="GO" id="GO:0006950">
    <property type="term" value="P:response to stress"/>
    <property type="evidence" value="ECO:0007669"/>
    <property type="project" value="TreeGrafter"/>
</dbReference>
<dbReference type="InterPro" id="IPR036388">
    <property type="entry name" value="WH-like_DNA-bd_sf"/>
</dbReference>
<dbReference type="GO" id="GO:0003700">
    <property type="term" value="F:DNA-binding transcription factor activity"/>
    <property type="evidence" value="ECO:0007669"/>
    <property type="project" value="InterPro"/>
</dbReference>
<gene>
    <name evidence="2" type="ORF">LUCI_0435</name>
</gene>
<dbReference type="InterPro" id="IPR036390">
    <property type="entry name" value="WH_DNA-bd_sf"/>
</dbReference>
<dbReference type="EMBL" id="UPPP01000054">
    <property type="protein sequence ID" value="VBB05228.1"/>
    <property type="molecule type" value="Genomic_DNA"/>
</dbReference>
<dbReference type="PROSITE" id="PS50995">
    <property type="entry name" value="HTH_MARR_2"/>
    <property type="match status" value="1"/>
</dbReference>
<dbReference type="Gene3D" id="1.10.10.10">
    <property type="entry name" value="Winged helix-like DNA-binding domain superfamily/Winged helix DNA-binding domain"/>
    <property type="match status" value="1"/>
</dbReference>
<evidence type="ECO:0000313" key="2">
    <source>
        <dbReference type="EMBL" id="VBB05228.1"/>
    </source>
</evidence>
<dbReference type="CDD" id="cd00090">
    <property type="entry name" value="HTH_ARSR"/>
    <property type="match status" value="1"/>
</dbReference>
<evidence type="ECO:0000259" key="1">
    <source>
        <dbReference type="PROSITE" id="PS50995"/>
    </source>
</evidence>
<dbReference type="PRINTS" id="PR00598">
    <property type="entry name" value="HTHMARR"/>
</dbReference>
<dbReference type="InterPro" id="IPR000835">
    <property type="entry name" value="HTH_MarR-typ"/>
</dbReference>